<dbReference type="SUPFAM" id="SSF160574">
    <property type="entry name" value="BT0923-like"/>
    <property type="match status" value="1"/>
</dbReference>
<organism evidence="3 4">
    <name type="scientific">Lacibacter cauensis</name>
    <dbReference type="NCBI Taxonomy" id="510947"/>
    <lineage>
        <taxon>Bacteria</taxon>
        <taxon>Pseudomonadati</taxon>
        <taxon>Bacteroidota</taxon>
        <taxon>Chitinophagia</taxon>
        <taxon>Chitinophagales</taxon>
        <taxon>Chitinophagaceae</taxon>
        <taxon>Lacibacter</taxon>
    </lineage>
</organism>
<evidence type="ECO:0000256" key="1">
    <source>
        <dbReference type="SAM" id="SignalP"/>
    </source>
</evidence>
<keyword evidence="4" id="KW-1185">Reference proteome</keyword>
<dbReference type="OrthoDB" id="1121502at2"/>
<dbReference type="PROSITE" id="PS51257">
    <property type="entry name" value="PROKAR_LIPOPROTEIN"/>
    <property type="match status" value="1"/>
</dbReference>
<gene>
    <name evidence="3" type="ORF">IQ13_2148</name>
</gene>
<dbReference type="EMBL" id="VLLE01000004">
    <property type="protein sequence ID" value="TWI81133.1"/>
    <property type="molecule type" value="Genomic_DNA"/>
</dbReference>
<keyword evidence="1" id="KW-0732">Signal</keyword>
<accession>A0A562SJ64</accession>
<proteinExistence type="predicted"/>
<dbReference type="Pfam" id="PF11396">
    <property type="entry name" value="PepSY_like"/>
    <property type="match status" value="1"/>
</dbReference>
<protein>
    <submittedName>
        <fullName evidence="3">Putative PepSY-like beta-lactamase-inhibitor</fullName>
    </submittedName>
</protein>
<evidence type="ECO:0000313" key="3">
    <source>
        <dbReference type="EMBL" id="TWI81133.1"/>
    </source>
</evidence>
<dbReference type="InterPro" id="IPR021533">
    <property type="entry name" value="PepSY-like"/>
</dbReference>
<sequence>MNKLIILFAFTVLILSACNQAAKTRQVPANISEAFVKLHPNATILKWNDEPPIWEAKYKDGEEKGAVSFNDKAEVTETELVIAESQLPNASAIPDYIKAHYPNEKIQGCEKITKQDGSNTYEIQITGKEIVFDGEGKYLSEEKD</sequence>
<feature type="signal peptide" evidence="1">
    <location>
        <begin position="1"/>
        <end position="21"/>
    </location>
</feature>
<evidence type="ECO:0000259" key="2">
    <source>
        <dbReference type="Pfam" id="PF11396"/>
    </source>
</evidence>
<dbReference type="Gene3D" id="3.10.450.360">
    <property type="match status" value="1"/>
</dbReference>
<feature type="chain" id="PRO_5022033239" evidence="1">
    <location>
        <begin position="22"/>
        <end position="144"/>
    </location>
</feature>
<dbReference type="Proteomes" id="UP000316167">
    <property type="component" value="Unassembled WGS sequence"/>
</dbReference>
<feature type="domain" description="Putative beta-lactamase-inhibitor-like PepSY-like" evidence="2">
    <location>
        <begin position="57"/>
        <end position="137"/>
    </location>
</feature>
<comment type="caution">
    <text evidence="3">The sequence shown here is derived from an EMBL/GenBank/DDBJ whole genome shotgun (WGS) entry which is preliminary data.</text>
</comment>
<reference evidence="3 4" key="1">
    <citation type="journal article" date="2015" name="Stand. Genomic Sci.">
        <title>Genomic Encyclopedia of Bacterial and Archaeal Type Strains, Phase III: the genomes of soil and plant-associated and newly described type strains.</title>
        <authorList>
            <person name="Whitman W.B."/>
            <person name="Woyke T."/>
            <person name="Klenk H.P."/>
            <person name="Zhou Y."/>
            <person name="Lilburn T.G."/>
            <person name="Beck B.J."/>
            <person name="De Vos P."/>
            <person name="Vandamme P."/>
            <person name="Eisen J.A."/>
            <person name="Garrity G."/>
            <person name="Hugenholtz P."/>
            <person name="Kyrpides N.C."/>
        </authorList>
    </citation>
    <scope>NUCLEOTIDE SEQUENCE [LARGE SCALE GENOMIC DNA]</scope>
    <source>
        <strain evidence="3 4">CGMCC 1.7271</strain>
    </source>
</reference>
<dbReference type="RefSeq" id="WP_158637369.1">
    <property type="nucleotide sequence ID" value="NZ_VLLE01000004.1"/>
</dbReference>
<evidence type="ECO:0000313" key="4">
    <source>
        <dbReference type="Proteomes" id="UP000316167"/>
    </source>
</evidence>
<name>A0A562SJ64_9BACT</name>
<dbReference type="AlphaFoldDB" id="A0A562SJ64"/>